<dbReference type="GO" id="GO:0002116">
    <property type="term" value="C:semaphorin receptor complex"/>
    <property type="evidence" value="ECO:0007669"/>
    <property type="project" value="TreeGrafter"/>
</dbReference>
<evidence type="ECO:0000256" key="8">
    <source>
        <dbReference type="ARBA" id="ARBA00022902"/>
    </source>
</evidence>
<dbReference type="Pfam" id="PF01403">
    <property type="entry name" value="Sema"/>
    <property type="match status" value="1"/>
</dbReference>
<evidence type="ECO:0000256" key="4">
    <source>
        <dbReference type="ARBA" id="ARBA00022475"/>
    </source>
</evidence>
<dbReference type="InterPro" id="IPR013783">
    <property type="entry name" value="Ig-like_fold"/>
</dbReference>
<keyword evidence="3" id="KW-0217">Developmental protein</keyword>
<dbReference type="InterPro" id="IPR015943">
    <property type="entry name" value="WD40/YVTN_repeat-like_dom_sf"/>
</dbReference>
<dbReference type="SMART" id="SM00429">
    <property type="entry name" value="IPT"/>
    <property type="match status" value="3"/>
</dbReference>
<dbReference type="CDD" id="cd01180">
    <property type="entry name" value="IPT_plexin_repeat1"/>
    <property type="match status" value="1"/>
</dbReference>
<keyword evidence="19" id="KW-1185">Reference proteome</keyword>
<dbReference type="InterPro" id="IPR013548">
    <property type="entry name" value="Plexin_cytoplasmic_RasGAP_dom"/>
</dbReference>
<dbReference type="GO" id="GO:0007399">
    <property type="term" value="P:nervous system development"/>
    <property type="evidence" value="ECO:0007669"/>
    <property type="project" value="UniProtKB-KW"/>
</dbReference>
<dbReference type="Pfam" id="PF08337">
    <property type="entry name" value="Plexin_cytopl"/>
    <property type="match status" value="1"/>
</dbReference>
<organism evidence="18 19">
    <name type="scientific">Ramazzottius varieornatus</name>
    <name type="common">Water bear</name>
    <name type="synonym">Tardigrade</name>
    <dbReference type="NCBI Taxonomy" id="947166"/>
    <lineage>
        <taxon>Eukaryota</taxon>
        <taxon>Metazoa</taxon>
        <taxon>Ecdysozoa</taxon>
        <taxon>Tardigrada</taxon>
        <taxon>Eutardigrada</taxon>
        <taxon>Parachela</taxon>
        <taxon>Hypsibioidea</taxon>
        <taxon>Ramazzottiidae</taxon>
        <taxon>Ramazzottius</taxon>
    </lineage>
</organism>
<evidence type="ECO:0000256" key="5">
    <source>
        <dbReference type="ARBA" id="ARBA00022692"/>
    </source>
</evidence>
<reference evidence="18 19" key="1">
    <citation type="journal article" date="2016" name="Nat. Commun.">
        <title>Extremotolerant tardigrade genome and improved radiotolerance of human cultured cells by tardigrade-unique protein.</title>
        <authorList>
            <person name="Hashimoto T."/>
            <person name="Horikawa D.D."/>
            <person name="Saito Y."/>
            <person name="Kuwahara H."/>
            <person name="Kozuka-Hata H."/>
            <person name="Shin-I T."/>
            <person name="Minakuchi Y."/>
            <person name="Ohishi K."/>
            <person name="Motoyama A."/>
            <person name="Aizu T."/>
            <person name="Enomoto A."/>
            <person name="Kondo K."/>
            <person name="Tanaka S."/>
            <person name="Hara Y."/>
            <person name="Koshikawa S."/>
            <person name="Sagara H."/>
            <person name="Miura T."/>
            <person name="Yokobori S."/>
            <person name="Miyagawa K."/>
            <person name="Suzuki Y."/>
            <person name="Kubo T."/>
            <person name="Oyama M."/>
            <person name="Kohara Y."/>
            <person name="Fujiyama A."/>
            <person name="Arakawa K."/>
            <person name="Katayama T."/>
            <person name="Toyoda A."/>
            <person name="Kunieda T."/>
        </authorList>
    </citation>
    <scope>NUCLEOTIDE SEQUENCE [LARGE SCALE GENOMIC DNA]</scope>
    <source>
        <strain evidence="18 19">YOKOZUNA-1</strain>
    </source>
</reference>
<dbReference type="InterPro" id="IPR008936">
    <property type="entry name" value="Rho_GTPase_activation_prot"/>
</dbReference>
<dbReference type="CDD" id="cd11236">
    <property type="entry name" value="Sema_plexin_like"/>
    <property type="match status" value="1"/>
</dbReference>
<dbReference type="Pfam" id="PF18020">
    <property type="entry name" value="TIG_2"/>
    <property type="match status" value="1"/>
</dbReference>
<dbReference type="SMART" id="SM00423">
    <property type="entry name" value="PSI"/>
    <property type="match status" value="3"/>
</dbReference>
<dbReference type="SMART" id="SM00630">
    <property type="entry name" value="Sema"/>
    <property type="match status" value="1"/>
</dbReference>
<feature type="region of interest" description="Disordered" evidence="15">
    <location>
        <begin position="1"/>
        <end position="20"/>
    </location>
</feature>
<evidence type="ECO:0000313" key="19">
    <source>
        <dbReference type="Proteomes" id="UP000186922"/>
    </source>
</evidence>
<protein>
    <recommendedName>
        <fullName evidence="17">Sema domain-containing protein</fullName>
    </recommendedName>
</protein>
<dbReference type="InterPro" id="IPR001627">
    <property type="entry name" value="Semap_dom"/>
</dbReference>
<dbReference type="Pfam" id="PF01833">
    <property type="entry name" value="TIG"/>
    <property type="match status" value="2"/>
</dbReference>
<dbReference type="Gene3D" id="1.10.506.10">
    <property type="entry name" value="GTPase Activation - p120gap, domain 1"/>
    <property type="match status" value="2"/>
</dbReference>
<evidence type="ECO:0000256" key="1">
    <source>
        <dbReference type="ARBA" id="ARBA00004251"/>
    </source>
</evidence>
<dbReference type="FunFam" id="2.60.40.10:FF:000203">
    <property type="entry name" value="Plexin B2"/>
    <property type="match status" value="1"/>
</dbReference>
<dbReference type="GO" id="GO:0009653">
    <property type="term" value="P:anatomical structure morphogenesis"/>
    <property type="evidence" value="ECO:0007669"/>
    <property type="project" value="UniProtKB-ARBA"/>
</dbReference>
<keyword evidence="5 16" id="KW-0812">Transmembrane</keyword>
<evidence type="ECO:0000256" key="9">
    <source>
        <dbReference type="ARBA" id="ARBA00022989"/>
    </source>
</evidence>
<dbReference type="FunFam" id="2.60.40.10:FF:000320">
    <property type="entry name" value="Plexin A1"/>
    <property type="match status" value="1"/>
</dbReference>
<sequence length="1996" mass="222023">MLWSRNYPSSSFPSQPQHDKTKLLSHGQLMQLQPLPYSCLSVERPHTSRKSSRVYPCDVRQCLSFVFYGLLLSTVFQAPLQVSGLSTKSLAQFPSAEGRNTEIYGSNVRIRHMQVHKTNGKVYVGAVNRIFQLDQNLQLDHFAVTGPLIDNPKCPVNKDCGPTIDRGLVDNENRLLVLHYEKDRIIACGNVFHGSCQLRDALNISTMVGKDQKNVPVVGGDASLSVVGVVAPAPNVANNGPTKALYVARTVTLLNEENIFSVATRNLDPDNAFEMMFMDSLQTSGTFLAMEPRVRDAFRVKYLYGFTSGRFTYFVIVQPKSLDTSELQTRLARICTDDVYYYSYTEVPLMCTGADGSLYNVGHAASLGNPGTDLANNWTMKVAEELLFVSFGKGSGKNSAMCVYSVADIQRQFTENIRQCFAGFGTSGLISTGPLQCQKAAVDVTDNFCGESFNYPLNGAIPIQSTALVVMPNTQITSLATSVAHSYTVVFAGTADGKLKKVVVESRFSGREYAEVPVEDGNPVLADMQLSPTKEFIYVATQAKVSKLRVEDCSVYTNCGDCLGAADPYCGWCSLENKCGLRAACSAVKADSAYWISYKSQKCTRIAAVTPNQIQRTTARTLALTIDNLPTLPEAFVCVFAFEGSSPLETNASRTSDGISCATPRVDLLPEIPDGEHAVSARLSFRMLGGGPDFSTTNVTFYDCAALSDCDNCVSSPYPCDWCVQGHRCTHDAGENCRNNYLVNGQNRSGYSSRSGPDFCPRIRPANDFLHDSYILVPSGLLRQVTVRVENIQPFQSRFDCLFYIDGRVERTEASVVSDLITCSPLRFSYLHLAPNATAKFEIAWGEEKPLDNPNSLTVLMYKCAAMSSNCGFCLDLPVEFECGWCEKTCQVTNHCPTNWLNRNSTCPNPEIIRFSPSVGPWEGGTKLTIEGVNLGKSFGDIVNGVQVAGRRCTVLPEHYERTSTIVCETDAIEPPVGELAYSGDVTVNIANQFTAISPTKFTYVDPKLFQIHPRSGPRSGGTVLTITGRYLNAGSSPSVNIGTSPCTIIGRNASEIVCSTSAASTLDKMKVRVTLDRGERVLEDVLFEYVADPEITKVWSYGSGQTDNRPRGTPFGGSVVYVEGTNLNVASRPQIVFAFGGKEYTGPCEVISSKHMECRTPQAMDLTNLTTKYYTARMDGERPLEVDYGFVMDGVLPLRNLTRAEGKTFEKFQLYPDPVVRNFTDANGIKYHKSEYLFIEGENLNQAYKMEDYVVEVGMSFCNITSLSRKQLTCRPPDNEPTARGPDGQARIGALPEVRVIIGDTKNFSIGFMSYQPLTNAFIFSTEVIIGISVGCGILALLVIAFFVAYKRKATESTRVLKTMQDQIDVLELQVASECKEAFAELQTDITDWTADLSTGGIPFRDYRWYVAKVLFPNADTHPVMTGEMAVDPARKQNIDNGLKLFGGLLLNKAFLLTFIRTLEGNRYFGMRDRVNVASLLMAVLQSDMVYCTDILKTLLAELIEKCVDGKSNPSLKLLMRRNESVAEKMLSAWLTFLLYPFLKEVAGGRLYLLYRAVQMQIEKGPVDYITSDAKYSLSEEKLIRQKIDYKKLLIYVSCVDPEHNHSDYPVKVLDCDSVTQVKEKALDVVYRNTPYSRRPRPENLDLEWRTGQAGRCPLQDEDQTSVTESGGGGVQWRRLNTLAHYHVNDGAAFVLVPKHTNFYNLTIMSDKSDKSFASHKSSPVRGQSPFVRGDGDLEHGVKQWHLVKPHDSQDGHQSRDGTTKRGSKMVTEIYLTRLLTTKTTLKKFIDEVFETVLSTSFSNHGFPLAVKYLFDFLDDQALHHEIQDPEVVHTWKSNSLPLRFWVNLIKNPNFLFNIHKSNSADSCLSVIAQALMESCSTSDLKLSKDSPSSKLLFAKDIGVYQEWVRSYYDDIKYKLPEVTEQDFSQMLTHESKAHKHDFHTRPALLELFTYAKKHMDPLMTALNQDDFSSRDRLPNRLLQVVQLMNAENRM</sequence>
<comment type="subcellular location">
    <subcellularLocation>
        <location evidence="1">Cell membrane</location>
        <topology evidence="1">Single-pass type I membrane protein</topology>
    </subcellularLocation>
</comment>
<dbReference type="Pfam" id="PF20170">
    <property type="entry name" value="Plexin_RBD"/>
    <property type="match status" value="1"/>
</dbReference>
<evidence type="ECO:0000256" key="14">
    <source>
        <dbReference type="PROSITE-ProRule" id="PRU00352"/>
    </source>
</evidence>
<dbReference type="STRING" id="947166.A0A1D1V4C2"/>
<dbReference type="GO" id="GO:0017154">
    <property type="term" value="F:semaphorin receptor activity"/>
    <property type="evidence" value="ECO:0007669"/>
    <property type="project" value="InterPro"/>
</dbReference>
<dbReference type="Gene3D" id="3.10.20.90">
    <property type="entry name" value="Phosphatidylinositol 3-kinase Catalytic Subunit, Chain A, domain 1"/>
    <property type="match status" value="1"/>
</dbReference>
<dbReference type="InterPro" id="IPR014756">
    <property type="entry name" value="Ig_E-set"/>
</dbReference>
<dbReference type="GO" id="GO:0030334">
    <property type="term" value="P:regulation of cell migration"/>
    <property type="evidence" value="ECO:0007669"/>
    <property type="project" value="TreeGrafter"/>
</dbReference>
<dbReference type="InterPro" id="IPR031148">
    <property type="entry name" value="Plexin"/>
</dbReference>
<dbReference type="InterPro" id="IPR046800">
    <property type="entry name" value="Plexin_RBD"/>
</dbReference>
<comment type="caution">
    <text evidence="18">The sequence shown here is derived from an EMBL/GenBank/DDBJ whole genome shotgun (WGS) entry which is preliminary data.</text>
</comment>
<dbReference type="InterPro" id="IPR016201">
    <property type="entry name" value="PSI"/>
</dbReference>
<dbReference type="FunFam" id="2.60.40.10:FF:000728">
    <property type="entry name" value="Plexin D1"/>
    <property type="match status" value="1"/>
</dbReference>
<comment type="similarity">
    <text evidence="2">Belongs to the plexin family.</text>
</comment>
<keyword evidence="10 16" id="KW-0472">Membrane</keyword>
<dbReference type="CDD" id="cd00603">
    <property type="entry name" value="IPT_PCSR"/>
    <property type="match status" value="1"/>
</dbReference>
<dbReference type="Gene3D" id="2.130.10.10">
    <property type="entry name" value="YVTN repeat-like/Quinoprotein amine dehydrogenase"/>
    <property type="match status" value="1"/>
</dbReference>
<dbReference type="GO" id="GO:0005886">
    <property type="term" value="C:plasma membrane"/>
    <property type="evidence" value="ECO:0007669"/>
    <property type="project" value="UniProtKB-SubCell"/>
</dbReference>
<keyword evidence="8" id="KW-0524">Neurogenesis</keyword>
<gene>
    <name evidence="18" type="primary">RvY_05286-1</name>
    <name evidence="18" type="synonym">RvY_05286.1</name>
    <name evidence="18" type="ORF">RvY_05286</name>
</gene>
<comment type="caution">
    <text evidence="14">Lacks conserved residue(s) required for the propagation of feature annotation.</text>
</comment>
<feature type="domain" description="Sema" evidence="17">
    <location>
        <begin position="77"/>
        <end position="550"/>
    </location>
</feature>
<dbReference type="SUPFAM" id="SSF101912">
    <property type="entry name" value="Sema domain"/>
    <property type="match status" value="1"/>
</dbReference>
<evidence type="ECO:0000256" key="3">
    <source>
        <dbReference type="ARBA" id="ARBA00022473"/>
    </source>
</evidence>
<keyword evidence="13" id="KW-0325">Glycoprotein</keyword>
<dbReference type="GO" id="GO:0120025">
    <property type="term" value="C:plasma membrane bounded cell projection"/>
    <property type="evidence" value="ECO:0007669"/>
    <property type="project" value="UniProtKB-ARBA"/>
</dbReference>
<feature type="transmembrane region" description="Helical" evidence="16">
    <location>
        <begin position="1329"/>
        <end position="1351"/>
    </location>
</feature>
<evidence type="ECO:0000256" key="13">
    <source>
        <dbReference type="ARBA" id="ARBA00023180"/>
    </source>
</evidence>
<dbReference type="SUPFAM" id="SSF48350">
    <property type="entry name" value="GTPase activation domain, GAP"/>
    <property type="match status" value="1"/>
</dbReference>
<keyword evidence="11" id="KW-1015">Disulfide bond</keyword>
<dbReference type="EMBL" id="BDGG01000002">
    <property type="protein sequence ID" value="GAU93328.1"/>
    <property type="molecule type" value="Genomic_DNA"/>
</dbReference>
<dbReference type="PANTHER" id="PTHR22625">
    <property type="entry name" value="PLEXIN"/>
    <property type="match status" value="1"/>
</dbReference>
<evidence type="ECO:0000256" key="16">
    <source>
        <dbReference type="SAM" id="Phobius"/>
    </source>
</evidence>
<dbReference type="Gene3D" id="2.60.40.10">
    <property type="entry name" value="Immunoglobulins"/>
    <property type="match status" value="4"/>
</dbReference>
<dbReference type="Pfam" id="PF01437">
    <property type="entry name" value="PSI"/>
    <property type="match status" value="1"/>
</dbReference>
<evidence type="ECO:0000256" key="15">
    <source>
        <dbReference type="SAM" id="MobiDB-lite"/>
    </source>
</evidence>
<evidence type="ECO:0000256" key="11">
    <source>
        <dbReference type="ARBA" id="ARBA00023157"/>
    </source>
</evidence>
<dbReference type="InterPro" id="IPR041019">
    <property type="entry name" value="TIG1_plexin"/>
</dbReference>
<keyword evidence="9 16" id="KW-1133">Transmembrane helix</keyword>
<keyword evidence="12" id="KW-0675">Receptor</keyword>
<evidence type="ECO:0000256" key="10">
    <source>
        <dbReference type="ARBA" id="ARBA00023136"/>
    </source>
</evidence>
<keyword evidence="4" id="KW-1003">Cell membrane</keyword>
<evidence type="ECO:0000256" key="2">
    <source>
        <dbReference type="ARBA" id="ARBA00010297"/>
    </source>
</evidence>
<dbReference type="InterPro" id="IPR002909">
    <property type="entry name" value="IPT_dom"/>
</dbReference>
<keyword evidence="6" id="KW-0732">Signal</keyword>
<name>A0A1D1V4C2_RAMVA</name>
<dbReference type="InterPro" id="IPR036352">
    <property type="entry name" value="Semap_dom_sf"/>
</dbReference>
<feature type="compositionally biased region" description="Polar residues" evidence="15">
    <location>
        <begin position="1"/>
        <end position="16"/>
    </location>
</feature>
<evidence type="ECO:0000256" key="7">
    <source>
        <dbReference type="ARBA" id="ARBA00022737"/>
    </source>
</evidence>
<dbReference type="SUPFAM" id="SSF103575">
    <property type="entry name" value="Plexin repeat"/>
    <property type="match status" value="1"/>
</dbReference>
<proteinExistence type="inferred from homology"/>
<dbReference type="CDD" id="cd01179">
    <property type="entry name" value="IPT_plexin_repeat2"/>
    <property type="match status" value="1"/>
</dbReference>
<evidence type="ECO:0000256" key="12">
    <source>
        <dbReference type="ARBA" id="ARBA00023170"/>
    </source>
</evidence>
<dbReference type="Pfam" id="PF17960">
    <property type="entry name" value="TIG_plexin"/>
    <property type="match status" value="1"/>
</dbReference>
<dbReference type="PANTHER" id="PTHR22625:SF70">
    <property type="entry name" value="PLEXIN A, ISOFORM A"/>
    <property type="match status" value="1"/>
</dbReference>
<evidence type="ECO:0000259" key="17">
    <source>
        <dbReference type="PROSITE" id="PS51004"/>
    </source>
</evidence>
<keyword evidence="7" id="KW-0677">Repeat</keyword>
<accession>A0A1D1V4C2</accession>
<dbReference type="PROSITE" id="PS51004">
    <property type="entry name" value="SEMA"/>
    <property type="match status" value="1"/>
</dbReference>
<dbReference type="OrthoDB" id="9987283at2759"/>
<dbReference type="FunFam" id="2.60.40.10:FF:000868">
    <property type="entry name" value="Plexin D1"/>
    <property type="match status" value="1"/>
</dbReference>
<dbReference type="Proteomes" id="UP000186922">
    <property type="component" value="Unassembled WGS sequence"/>
</dbReference>
<dbReference type="InterPro" id="IPR002165">
    <property type="entry name" value="Plexin_repeat"/>
</dbReference>
<evidence type="ECO:0000313" key="18">
    <source>
        <dbReference type="EMBL" id="GAU93328.1"/>
    </source>
</evidence>
<dbReference type="FunFam" id="1.10.506.10:FF:000027">
    <property type="entry name" value="Plexin A, isoform B"/>
    <property type="match status" value="1"/>
</dbReference>
<dbReference type="InterPro" id="IPR041362">
    <property type="entry name" value="TIG2_plexin"/>
</dbReference>
<evidence type="ECO:0000256" key="6">
    <source>
        <dbReference type="ARBA" id="ARBA00022729"/>
    </source>
</evidence>
<dbReference type="Pfam" id="PF24479">
    <property type="entry name" value="PSI_PlexinA-B"/>
    <property type="match status" value="1"/>
</dbReference>
<dbReference type="SUPFAM" id="SSF81296">
    <property type="entry name" value="E set domains"/>
    <property type="match status" value="3"/>
</dbReference>